<accession>M2ZG60</accession>
<keyword evidence="2" id="KW-1185">Reference proteome</keyword>
<evidence type="ECO:0000313" key="2">
    <source>
        <dbReference type="Proteomes" id="UP000016932"/>
    </source>
</evidence>
<dbReference type="eggNOG" id="ENOG502SW1Z">
    <property type="taxonomic scope" value="Eukaryota"/>
</dbReference>
<gene>
    <name evidence="1" type="ORF">MYCFIDRAFT_212642</name>
</gene>
<organism evidence="1 2">
    <name type="scientific">Pseudocercospora fijiensis (strain CIRAD86)</name>
    <name type="common">Black leaf streak disease fungus</name>
    <name type="synonym">Mycosphaerella fijiensis</name>
    <dbReference type="NCBI Taxonomy" id="383855"/>
    <lineage>
        <taxon>Eukaryota</taxon>
        <taxon>Fungi</taxon>
        <taxon>Dikarya</taxon>
        <taxon>Ascomycota</taxon>
        <taxon>Pezizomycotina</taxon>
        <taxon>Dothideomycetes</taxon>
        <taxon>Dothideomycetidae</taxon>
        <taxon>Mycosphaerellales</taxon>
        <taxon>Mycosphaerellaceae</taxon>
        <taxon>Pseudocercospora</taxon>
    </lineage>
</organism>
<evidence type="ECO:0000313" key="1">
    <source>
        <dbReference type="EMBL" id="EME78129.1"/>
    </source>
</evidence>
<proteinExistence type="predicted"/>
<dbReference type="AlphaFoldDB" id="M2ZG60"/>
<dbReference type="GeneID" id="19337777"/>
<name>M2ZG60_PSEFD</name>
<dbReference type="VEuPathDB" id="FungiDB:MYCFIDRAFT_212642"/>
<dbReference type="OrthoDB" id="3508922at2759"/>
<dbReference type="HOGENOM" id="CLU_113831_1_0_1"/>
<dbReference type="Proteomes" id="UP000016932">
    <property type="component" value="Unassembled WGS sequence"/>
</dbReference>
<reference evidence="1 2" key="1">
    <citation type="journal article" date="2012" name="PLoS Pathog.">
        <title>Diverse lifestyles and strategies of plant pathogenesis encoded in the genomes of eighteen Dothideomycetes fungi.</title>
        <authorList>
            <person name="Ohm R.A."/>
            <person name="Feau N."/>
            <person name="Henrissat B."/>
            <person name="Schoch C.L."/>
            <person name="Horwitz B.A."/>
            <person name="Barry K.W."/>
            <person name="Condon B.J."/>
            <person name="Copeland A.C."/>
            <person name="Dhillon B."/>
            <person name="Glaser F."/>
            <person name="Hesse C.N."/>
            <person name="Kosti I."/>
            <person name="LaButti K."/>
            <person name="Lindquist E.A."/>
            <person name="Lucas S."/>
            <person name="Salamov A.A."/>
            <person name="Bradshaw R.E."/>
            <person name="Ciuffetti L."/>
            <person name="Hamelin R.C."/>
            <person name="Kema G.H.J."/>
            <person name="Lawrence C."/>
            <person name="Scott J.A."/>
            <person name="Spatafora J.W."/>
            <person name="Turgeon B.G."/>
            <person name="de Wit P.J.G.M."/>
            <person name="Zhong S."/>
            <person name="Goodwin S.B."/>
            <person name="Grigoriev I.V."/>
        </authorList>
    </citation>
    <scope>NUCLEOTIDE SEQUENCE [LARGE SCALE GENOMIC DNA]</scope>
    <source>
        <strain evidence="1 2">CIRAD86</strain>
    </source>
</reference>
<protein>
    <submittedName>
        <fullName evidence="1">Uncharacterized protein</fullName>
    </submittedName>
</protein>
<sequence length="160" mass="16982">MHLTTTLSFALPQATYGTYTPKTYTTSTTSTTPSTYYWTVTNWHVDCARSGCTYNFNVTGPISAPNPSFLAYCYGSDTGYYAQCKVLQYTATASGAPSVAASLRPNTGDQIAVVSVSLAFVESDTGVARNITGYQNAQYNGFVAPLQSFTIVPSGNVGVA</sequence>
<dbReference type="EMBL" id="KB446564">
    <property type="protein sequence ID" value="EME78129.1"/>
    <property type="molecule type" value="Genomic_DNA"/>
</dbReference>
<dbReference type="RefSeq" id="XP_007931819.1">
    <property type="nucleotide sequence ID" value="XM_007933628.1"/>
</dbReference>
<dbReference type="KEGG" id="pfj:MYCFIDRAFT_212642"/>